<evidence type="ECO:0000313" key="2">
    <source>
        <dbReference type="EMBL" id="KAK7208556.1"/>
    </source>
</evidence>
<feature type="region of interest" description="Disordered" evidence="1">
    <location>
        <begin position="1"/>
        <end position="26"/>
    </location>
</feature>
<evidence type="ECO:0000313" key="3">
    <source>
        <dbReference type="Proteomes" id="UP001498771"/>
    </source>
</evidence>
<reference evidence="2 3" key="1">
    <citation type="submission" date="2024-03" db="EMBL/GenBank/DDBJ databases">
        <title>Genome-scale model development and genomic sequencing of the oleaginous clade Lipomyces.</title>
        <authorList>
            <consortium name="Lawrence Berkeley National Laboratory"/>
            <person name="Czajka J.J."/>
            <person name="Han Y."/>
            <person name="Kim J."/>
            <person name="Mondo S.J."/>
            <person name="Hofstad B.A."/>
            <person name="Robles A."/>
            <person name="Haridas S."/>
            <person name="Riley R."/>
            <person name="LaButti K."/>
            <person name="Pangilinan J."/>
            <person name="Andreopoulos W."/>
            <person name="Lipzen A."/>
            <person name="Yan J."/>
            <person name="Wang M."/>
            <person name="Ng V."/>
            <person name="Grigoriev I.V."/>
            <person name="Spatafora J.W."/>
            <person name="Magnuson J.K."/>
            <person name="Baker S.E."/>
            <person name="Pomraning K.R."/>
        </authorList>
    </citation>
    <scope>NUCLEOTIDE SEQUENCE [LARGE SCALE GENOMIC DNA]</scope>
    <source>
        <strain evidence="2 3">Phaff 52-87</strain>
    </source>
</reference>
<organism evidence="2 3">
    <name type="scientific">Myxozyma melibiosi</name>
    <dbReference type="NCBI Taxonomy" id="54550"/>
    <lineage>
        <taxon>Eukaryota</taxon>
        <taxon>Fungi</taxon>
        <taxon>Dikarya</taxon>
        <taxon>Ascomycota</taxon>
        <taxon>Saccharomycotina</taxon>
        <taxon>Lipomycetes</taxon>
        <taxon>Lipomycetales</taxon>
        <taxon>Lipomycetaceae</taxon>
        <taxon>Myxozyma</taxon>
    </lineage>
</organism>
<gene>
    <name evidence="2" type="ORF">BZA70DRAFT_274049</name>
</gene>
<protein>
    <submittedName>
        <fullName evidence="2">ARS binding protein 2-domain-containing protein</fullName>
    </submittedName>
</protein>
<dbReference type="Proteomes" id="UP001498771">
    <property type="component" value="Unassembled WGS sequence"/>
</dbReference>
<dbReference type="RefSeq" id="XP_064771589.1">
    <property type="nucleotide sequence ID" value="XM_064911925.1"/>
</dbReference>
<dbReference type="PANTHER" id="PTHR42048:SF1">
    <property type="entry name" value="ARS-BINDING PROTEIN 2"/>
    <property type="match status" value="1"/>
</dbReference>
<dbReference type="Pfam" id="PF09441">
    <property type="entry name" value="Abp2"/>
    <property type="match status" value="1"/>
</dbReference>
<dbReference type="GeneID" id="90037437"/>
<keyword evidence="3" id="KW-1185">Reference proteome</keyword>
<proteinExistence type="predicted"/>
<dbReference type="InterPro" id="IPR018562">
    <property type="entry name" value="ARS-binding_2"/>
</dbReference>
<comment type="caution">
    <text evidence="2">The sequence shown here is derived from an EMBL/GenBank/DDBJ whole genome shotgun (WGS) entry which is preliminary data.</text>
</comment>
<dbReference type="EMBL" id="JBBJBU010000001">
    <property type="protein sequence ID" value="KAK7208556.1"/>
    <property type="molecule type" value="Genomic_DNA"/>
</dbReference>
<sequence>MSTAPAVAARGARSYRQSSTSNSASGSLATAGQGIFHANPELDRRVVSPAVTRANTYDAPFIPSDRTLPTPLSSLSTVSLQELEDAYVQFILYCNPTLSLDANTEDLRRAFRTVPKSDGKAFAITTLLALLKQFETGEIKTWTRLVTELGVERTPEQSAQKAQQYAVRLKVSTYFPFF</sequence>
<evidence type="ECO:0000256" key="1">
    <source>
        <dbReference type="SAM" id="MobiDB-lite"/>
    </source>
</evidence>
<name>A0ABR1FFA2_9ASCO</name>
<dbReference type="PANTHER" id="PTHR42048">
    <property type="entry name" value="ARS-BINDING PROTEIN 2"/>
    <property type="match status" value="1"/>
</dbReference>
<accession>A0ABR1FFA2</accession>